<protein>
    <submittedName>
        <fullName evidence="1">Uncharacterized protein</fullName>
    </submittedName>
</protein>
<proteinExistence type="predicted"/>
<name>A0A7S4AH76_9STRA</name>
<dbReference type="AlphaFoldDB" id="A0A7S4AH76"/>
<evidence type="ECO:0000313" key="1">
    <source>
        <dbReference type="EMBL" id="CAE0715579.1"/>
    </source>
</evidence>
<organism evidence="1">
    <name type="scientific">Pseudo-nitzschia australis</name>
    <dbReference type="NCBI Taxonomy" id="44445"/>
    <lineage>
        <taxon>Eukaryota</taxon>
        <taxon>Sar</taxon>
        <taxon>Stramenopiles</taxon>
        <taxon>Ochrophyta</taxon>
        <taxon>Bacillariophyta</taxon>
        <taxon>Bacillariophyceae</taxon>
        <taxon>Bacillariophycidae</taxon>
        <taxon>Bacillariales</taxon>
        <taxon>Bacillariaceae</taxon>
        <taxon>Pseudo-nitzschia</taxon>
    </lineage>
</organism>
<accession>A0A7S4AH76</accession>
<gene>
    <name evidence="1" type="ORF">PAUS00366_LOCUS8331</name>
</gene>
<reference evidence="1" key="1">
    <citation type="submission" date="2021-01" db="EMBL/GenBank/DDBJ databases">
        <authorList>
            <person name="Corre E."/>
            <person name="Pelletier E."/>
            <person name="Niang G."/>
            <person name="Scheremetjew M."/>
            <person name="Finn R."/>
            <person name="Kale V."/>
            <person name="Holt S."/>
            <person name="Cochrane G."/>
            <person name="Meng A."/>
            <person name="Brown T."/>
            <person name="Cohen L."/>
        </authorList>
    </citation>
    <scope>NUCLEOTIDE SEQUENCE</scope>
    <source>
        <strain evidence="1">10249 10 AB</strain>
    </source>
</reference>
<sequence>MSEVWTSFQEEGRYQVYNNRKNEDFFSKKLSPLVSHHTAQAEKMCAREKFEMNVDEREAINNEIHGVKNRSVKENPSMIAQALLSLRKEIDNHLDNDIGDVLDDVRDYDKNKQNHLLGLFTKNAYWRGLDLNSAYIQSADFRIRFLRKTLFDVKEAAVHYFRYLDLIHDFFGDAALLRPLYLTDLTKRELQYFKRGQQQLFPSRDRSGRRIYAYLGCNNTEFNLREKYRVQTYLYDVMSQDETSQKLGIIIIGVFLDYGKVDTGGDKNTQCFRRSAHACPVRISAFHICFPDKCTIAYHVTQLIVFLFLGKKMRSLLQYHRGSIIENCYHLCSYGIPSGDIPLTSGGKIKTKNVATFIHARAAIEDVQKHQIGEYHQLQHNQQRQQQHQLGRSRRLTIPLPTATTITITSQNNSHGNSITRLSFRIPVYSVVECPDINYVVFGDKRMFEQAGNIKFRSFLRDMEDQRMERIKNYDESINSLFNFVHDIIKEARSLKDQNFFFYSYQRDKSSLYREITDHDELHRRVHQVLRDLRKRSRWAENKNNSKIDNSITGSSGNCMILSSPNSAVGTTTTSAVSYRYTTSTVNNNLNNDNGETIASNLQQHERLTEQVLSRGLNRSSIWESNYNSYKRTKTSNEG</sequence>
<dbReference type="EMBL" id="HBIX01011055">
    <property type="protein sequence ID" value="CAE0715579.1"/>
    <property type="molecule type" value="Transcribed_RNA"/>
</dbReference>